<proteinExistence type="predicted"/>
<name>A0ACC2FCR6_DALPE</name>
<keyword evidence="2" id="KW-1185">Reference proteome</keyword>
<organism evidence="1 2">
    <name type="scientific">Dallia pectoralis</name>
    <name type="common">Alaska blackfish</name>
    <dbReference type="NCBI Taxonomy" id="75939"/>
    <lineage>
        <taxon>Eukaryota</taxon>
        <taxon>Metazoa</taxon>
        <taxon>Chordata</taxon>
        <taxon>Craniata</taxon>
        <taxon>Vertebrata</taxon>
        <taxon>Euteleostomi</taxon>
        <taxon>Actinopterygii</taxon>
        <taxon>Neopterygii</taxon>
        <taxon>Teleostei</taxon>
        <taxon>Protacanthopterygii</taxon>
        <taxon>Esociformes</taxon>
        <taxon>Umbridae</taxon>
        <taxon>Dallia</taxon>
    </lineage>
</organism>
<protein>
    <submittedName>
        <fullName evidence="1">Uncharacterized protein</fullName>
    </submittedName>
</protein>
<comment type="caution">
    <text evidence="1">The sequence shown here is derived from an EMBL/GenBank/DDBJ whole genome shotgun (WGS) entry which is preliminary data.</text>
</comment>
<dbReference type="EMBL" id="CM055757">
    <property type="protein sequence ID" value="KAJ7989213.1"/>
    <property type="molecule type" value="Genomic_DNA"/>
</dbReference>
<reference evidence="1" key="1">
    <citation type="submission" date="2021-05" db="EMBL/GenBank/DDBJ databases">
        <authorList>
            <person name="Pan Q."/>
            <person name="Jouanno E."/>
            <person name="Zahm M."/>
            <person name="Klopp C."/>
            <person name="Cabau C."/>
            <person name="Louis A."/>
            <person name="Berthelot C."/>
            <person name="Parey E."/>
            <person name="Roest Crollius H."/>
            <person name="Montfort J."/>
            <person name="Robinson-Rechavi M."/>
            <person name="Bouchez O."/>
            <person name="Lampietro C."/>
            <person name="Lopez Roques C."/>
            <person name="Donnadieu C."/>
            <person name="Postlethwait J."/>
            <person name="Bobe J."/>
            <person name="Dillon D."/>
            <person name="Chandos A."/>
            <person name="von Hippel F."/>
            <person name="Guiguen Y."/>
        </authorList>
    </citation>
    <scope>NUCLEOTIDE SEQUENCE</scope>
    <source>
        <strain evidence="1">YG-Jan2019</strain>
    </source>
</reference>
<evidence type="ECO:0000313" key="2">
    <source>
        <dbReference type="Proteomes" id="UP001157502"/>
    </source>
</evidence>
<gene>
    <name evidence="1" type="ORF">DPEC_G00317170</name>
</gene>
<accession>A0ACC2FCR6</accession>
<evidence type="ECO:0000313" key="1">
    <source>
        <dbReference type="EMBL" id="KAJ7989213.1"/>
    </source>
</evidence>
<dbReference type="Proteomes" id="UP001157502">
    <property type="component" value="Chromosome 30"/>
</dbReference>
<sequence>MLKRFASNLKQPHTFILAVRDDADIVLAGRKCVRNYPTNQIIILNIISGPGSKTTLLKSERDETGEVCLLKRKYSLKSRRFCDTRHVGRHWFHRMKTHGMSFVC</sequence>